<evidence type="ECO:0000313" key="3">
    <source>
        <dbReference type="WBParaSite" id="BTMF_0000571301-mRNA-1"/>
    </source>
</evidence>
<dbReference type="EMBL" id="UZAG01005158">
    <property type="protein sequence ID" value="VDO17537.1"/>
    <property type="molecule type" value="Genomic_DNA"/>
</dbReference>
<protein>
    <submittedName>
        <fullName evidence="1 3">Uncharacterized protein</fullName>
    </submittedName>
</protein>
<evidence type="ECO:0000313" key="2">
    <source>
        <dbReference type="Proteomes" id="UP000280834"/>
    </source>
</evidence>
<gene>
    <name evidence="1" type="ORF">BTMF_LOCUS4987</name>
</gene>
<proteinExistence type="predicted"/>
<keyword evidence="2" id="KW-1185">Reference proteome</keyword>
<accession>A0A0R3QH53</accession>
<dbReference type="AlphaFoldDB" id="A0A0R3QH53"/>
<organism evidence="3">
    <name type="scientific">Brugia timori</name>
    <dbReference type="NCBI Taxonomy" id="42155"/>
    <lineage>
        <taxon>Eukaryota</taxon>
        <taxon>Metazoa</taxon>
        <taxon>Ecdysozoa</taxon>
        <taxon>Nematoda</taxon>
        <taxon>Chromadorea</taxon>
        <taxon>Rhabditida</taxon>
        <taxon>Spirurina</taxon>
        <taxon>Spiruromorpha</taxon>
        <taxon>Filarioidea</taxon>
        <taxon>Onchocercidae</taxon>
        <taxon>Brugia</taxon>
    </lineage>
</organism>
<dbReference type="WBParaSite" id="BTMF_0000571301-mRNA-1">
    <property type="protein sequence ID" value="BTMF_0000571301-mRNA-1"/>
    <property type="gene ID" value="BTMF_0000571301"/>
</dbReference>
<dbReference type="STRING" id="42155.A0A0R3QH53"/>
<sequence>MKFTHAIFSKRLRDGGANVIECPRKISNVKLFLRQFLYRLWLLLLGKCISLHKDN</sequence>
<reference evidence="3" key="1">
    <citation type="submission" date="2017-02" db="UniProtKB">
        <authorList>
            <consortium name="WormBaseParasite"/>
        </authorList>
    </citation>
    <scope>IDENTIFICATION</scope>
</reference>
<name>A0A0R3QH53_9BILA</name>
<reference evidence="1 2" key="2">
    <citation type="submission" date="2018-11" db="EMBL/GenBank/DDBJ databases">
        <authorList>
            <consortium name="Pathogen Informatics"/>
        </authorList>
    </citation>
    <scope>NUCLEOTIDE SEQUENCE [LARGE SCALE GENOMIC DNA]</scope>
</reference>
<evidence type="ECO:0000313" key="1">
    <source>
        <dbReference type="EMBL" id="VDO17537.1"/>
    </source>
</evidence>
<dbReference type="Proteomes" id="UP000280834">
    <property type="component" value="Unassembled WGS sequence"/>
</dbReference>